<dbReference type="InterPro" id="IPR029001">
    <property type="entry name" value="ITPase-like_fam"/>
</dbReference>
<dbReference type="EMBL" id="NEVH01002144">
    <property type="protein sequence ID" value="PNF42540.1"/>
    <property type="molecule type" value="Genomic_DNA"/>
</dbReference>
<accession>A0A2J7RNX5</accession>
<gene>
    <name evidence="3" type="ORF">B7P43_G06926</name>
</gene>
<dbReference type="GO" id="GO:0047429">
    <property type="term" value="F:nucleoside triphosphate diphosphatase activity"/>
    <property type="evidence" value="ECO:0007669"/>
    <property type="project" value="InterPro"/>
</dbReference>
<dbReference type="SUPFAM" id="SSF52972">
    <property type="entry name" value="ITPase-like"/>
    <property type="match status" value="1"/>
</dbReference>
<evidence type="ECO:0008006" key="5">
    <source>
        <dbReference type="Google" id="ProtNLM"/>
    </source>
</evidence>
<evidence type="ECO:0000313" key="3">
    <source>
        <dbReference type="EMBL" id="PNF42540.1"/>
    </source>
</evidence>
<dbReference type="HAMAP" id="MF_00528">
    <property type="entry name" value="Maf"/>
    <property type="match status" value="1"/>
</dbReference>
<evidence type="ECO:0000256" key="2">
    <source>
        <dbReference type="ARBA" id="ARBA00022801"/>
    </source>
</evidence>
<dbReference type="OrthoDB" id="10267058at2759"/>
<dbReference type="InParanoid" id="A0A2J7RNX5"/>
<dbReference type="EMBL" id="NEVH01002144">
    <property type="protein sequence ID" value="PNF42536.1"/>
    <property type="molecule type" value="Genomic_DNA"/>
</dbReference>
<dbReference type="NCBIfam" id="TIGR00172">
    <property type="entry name" value="maf"/>
    <property type="match status" value="1"/>
</dbReference>
<protein>
    <recommendedName>
        <fullName evidence="5">N-acetylserotonin O-methyltransferase-like protein</fullName>
    </recommendedName>
</protein>
<dbReference type="FunCoup" id="A0A2J7RNX5">
    <property type="interactions" value="166"/>
</dbReference>
<keyword evidence="2" id="KW-0378">Hydrolase</keyword>
<dbReference type="EMBL" id="NEVH01002144">
    <property type="protein sequence ID" value="PNF42539.1"/>
    <property type="molecule type" value="Genomic_DNA"/>
</dbReference>
<dbReference type="EMBL" id="NEVH01002144">
    <property type="protein sequence ID" value="PNF42542.1"/>
    <property type="molecule type" value="Genomic_DNA"/>
</dbReference>
<proteinExistence type="inferred from homology"/>
<dbReference type="PIRSF" id="PIRSF006305">
    <property type="entry name" value="Maf"/>
    <property type="match status" value="1"/>
</dbReference>
<dbReference type="Proteomes" id="UP000235965">
    <property type="component" value="Unassembled WGS sequence"/>
</dbReference>
<dbReference type="EMBL" id="NEVH01002144">
    <property type="protein sequence ID" value="PNF42538.1"/>
    <property type="molecule type" value="Genomic_DNA"/>
</dbReference>
<dbReference type="PANTHER" id="PTHR43213:SF5">
    <property type="entry name" value="BIFUNCTIONAL DTTP_UTP PYROPHOSPHATASE_METHYLTRANSFERASE PROTEIN-RELATED"/>
    <property type="match status" value="1"/>
</dbReference>
<comment type="cofactor">
    <cofactor evidence="1">
        <name>a divalent metal cation</name>
        <dbReference type="ChEBI" id="CHEBI:60240"/>
    </cofactor>
</comment>
<dbReference type="EMBL" id="NEVH01002144">
    <property type="protein sequence ID" value="PNF42537.1"/>
    <property type="molecule type" value="Genomic_DNA"/>
</dbReference>
<evidence type="ECO:0000313" key="4">
    <source>
        <dbReference type="Proteomes" id="UP000235965"/>
    </source>
</evidence>
<dbReference type="EMBL" id="NEVH01002144">
    <property type="protein sequence ID" value="PNF42534.1"/>
    <property type="molecule type" value="Genomic_DNA"/>
</dbReference>
<dbReference type="Gene3D" id="3.90.950.10">
    <property type="match status" value="1"/>
</dbReference>
<sequence length="207" mass="22678">MLEPAMQFLQSQRIILASGSPRRVEILKAMGLKFDVCPSLYAENLDPSKYKCHSEYVLDCALNKVQEVADRLFAEGNKPDIIIGADTVVSKDGKVYGKPEDEEAAVEMLKQLGGHAHTVFTGVIVRTCTKIIKFSESTKVFMAPISDETIKAYVKTGEPLDKAGGYGIQGLGGSLIEKIEGDYFNVMGLPLHTLCKHLVEISKNVDL</sequence>
<dbReference type="STRING" id="105785.A0A2J7RNX5"/>
<dbReference type="Pfam" id="PF02545">
    <property type="entry name" value="Maf"/>
    <property type="match status" value="1"/>
</dbReference>
<dbReference type="CDD" id="cd00555">
    <property type="entry name" value="Maf"/>
    <property type="match status" value="1"/>
</dbReference>
<comment type="caution">
    <text evidence="3">The sequence shown here is derived from an EMBL/GenBank/DDBJ whole genome shotgun (WGS) entry which is preliminary data.</text>
</comment>
<reference evidence="3 4" key="1">
    <citation type="submission" date="2017-12" db="EMBL/GenBank/DDBJ databases">
        <title>Hemimetabolous genomes reveal molecular basis of termite eusociality.</title>
        <authorList>
            <person name="Harrison M.C."/>
            <person name="Jongepier E."/>
            <person name="Robertson H.M."/>
            <person name="Arning N."/>
            <person name="Bitard-Feildel T."/>
            <person name="Chao H."/>
            <person name="Childers C.P."/>
            <person name="Dinh H."/>
            <person name="Doddapaneni H."/>
            <person name="Dugan S."/>
            <person name="Gowin J."/>
            <person name="Greiner C."/>
            <person name="Han Y."/>
            <person name="Hu H."/>
            <person name="Hughes D.S.T."/>
            <person name="Huylmans A.-K."/>
            <person name="Kemena C."/>
            <person name="Kremer L.P.M."/>
            <person name="Lee S.L."/>
            <person name="Lopez-Ezquerra A."/>
            <person name="Mallet L."/>
            <person name="Monroy-Kuhn J.M."/>
            <person name="Moser A."/>
            <person name="Murali S.C."/>
            <person name="Muzny D.M."/>
            <person name="Otani S."/>
            <person name="Piulachs M.-D."/>
            <person name="Poelchau M."/>
            <person name="Qu J."/>
            <person name="Schaub F."/>
            <person name="Wada-Katsumata A."/>
            <person name="Worley K.C."/>
            <person name="Xie Q."/>
            <person name="Ylla G."/>
            <person name="Poulsen M."/>
            <person name="Gibbs R.A."/>
            <person name="Schal C."/>
            <person name="Richards S."/>
            <person name="Belles X."/>
            <person name="Korb J."/>
            <person name="Bornberg-Bauer E."/>
        </authorList>
    </citation>
    <scope>NUCLEOTIDE SEQUENCE [LARGE SCALE GENOMIC DNA]</scope>
    <source>
        <tissue evidence="3">Whole body</tissue>
    </source>
</reference>
<evidence type="ECO:0000256" key="1">
    <source>
        <dbReference type="ARBA" id="ARBA00001968"/>
    </source>
</evidence>
<dbReference type="PANTHER" id="PTHR43213">
    <property type="entry name" value="BIFUNCTIONAL DTTP/UTP PYROPHOSPHATASE/METHYLTRANSFERASE PROTEIN-RELATED"/>
    <property type="match status" value="1"/>
</dbReference>
<name>A0A2J7RNX5_9NEOP</name>
<dbReference type="EMBL" id="NEVH01002144">
    <property type="protein sequence ID" value="PNF42535.1"/>
    <property type="molecule type" value="Genomic_DNA"/>
</dbReference>
<dbReference type="EMBL" id="NEVH01002144">
    <property type="protein sequence ID" value="PNF42541.1"/>
    <property type="molecule type" value="Genomic_DNA"/>
</dbReference>
<dbReference type="InterPro" id="IPR003697">
    <property type="entry name" value="Maf-like"/>
</dbReference>
<organism evidence="3 4">
    <name type="scientific">Cryptotermes secundus</name>
    <dbReference type="NCBI Taxonomy" id="105785"/>
    <lineage>
        <taxon>Eukaryota</taxon>
        <taxon>Metazoa</taxon>
        <taxon>Ecdysozoa</taxon>
        <taxon>Arthropoda</taxon>
        <taxon>Hexapoda</taxon>
        <taxon>Insecta</taxon>
        <taxon>Pterygota</taxon>
        <taxon>Neoptera</taxon>
        <taxon>Polyneoptera</taxon>
        <taxon>Dictyoptera</taxon>
        <taxon>Blattodea</taxon>
        <taxon>Blattoidea</taxon>
        <taxon>Termitoidae</taxon>
        <taxon>Kalotermitidae</taxon>
        <taxon>Cryptotermitinae</taxon>
        <taxon>Cryptotermes</taxon>
    </lineage>
</organism>
<keyword evidence="4" id="KW-1185">Reference proteome</keyword>
<dbReference type="AlphaFoldDB" id="A0A2J7RNX5"/>